<dbReference type="SUPFAM" id="SSF51905">
    <property type="entry name" value="FAD/NAD(P)-binding domain"/>
    <property type="match status" value="1"/>
</dbReference>
<dbReference type="PROSITE" id="PS51257">
    <property type="entry name" value="PROKAR_LIPOPROTEIN"/>
    <property type="match status" value="1"/>
</dbReference>
<dbReference type="InterPro" id="IPR036188">
    <property type="entry name" value="FAD/NAD-bd_sf"/>
</dbReference>
<evidence type="ECO:0000259" key="7">
    <source>
        <dbReference type="PROSITE" id="PS00623"/>
    </source>
</evidence>
<name>A0A1M7ZN91_9HYPH</name>
<dbReference type="InterPro" id="IPR012132">
    <property type="entry name" value="GMC_OxRdtase"/>
</dbReference>
<evidence type="ECO:0000256" key="5">
    <source>
        <dbReference type="PIRSR" id="PIRSR000137-2"/>
    </source>
</evidence>
<sequence>MSGRASDAAGTADYIVVGGGSAGCALAARLSEDPDVRVLLLEAGPRDTNPYIHMPVGFSKMTSGRLTWGLRTAPQRHANNREILYAQARVLGGGGSINAEIFTRGVPSDYDAWVSEFGCDGWSFDDLLPLFLRMEDNDTLSGHWHGIGGPLGVSTMAAHPLTRAFVQACQQIGMPYNPDFNGPRQEGTGPYQTTIRNGRRCSAAVGYLGPAAGRRNLTVRTGVQVNRVVVERGIATGVEIVEHGRAVVLRAEREVIVTSGAIGSPKLLLLSGIGSADELKAAGVSAVHDLPGVGRNLHDHFGIDLVYELNGPHSLDKYNKPHWMLWAGLEYALFRKGPVASNIVEGGAFWYADEAAPTPDLQFHFLIGAGVEAGVPKIPSGSGVTLNSYTLRPKARGSVRLASADPRAMPIVDPNFLGDPDDLRTSVEGVKMSREIMNQQAFARYIRKEHFPGDGVRTDADFAEYARSYGRTSYHPVGTCRMGVDSEAVVDPQLRVRGIERLRVCDSSVMPSLIGSNTNAPSIVIAEKASDLIAGNRARGRAASFTAVAAQ</sequence>
<evidence type="ECO:0000313" key="9">
    <source>
        <dbReference type="EMBL" id="SHO66341.1"/>
    </source>
</evidence>
<dbReference type="STRING" id="1123029.SAMN02745172_03000"/>
<dbReference type="OrthoDB" id="9785276at2"/>
<dbReference type="PIRSF" id="PIRSF000137">
    <property type="entry name" value="Alcohol_oxidase"/>
    <property type="match status" value="1"/>
</dbReference>
<dbReference type="PANTHER" id="PTHR11552">
    <property type="entry name" value="GLUCOSE-METHANOL-CHOLINE GMC OXIDOREDUCTASE"/>
    <property type="match status" value="1"/>
</dbReference>
<evidence type="ECO:0000256" key="1">
    <source>
        <dbReference type="ARBA" id="ARBA00001974"/>
    </source>
</evidence>
<dbReference type="Pfam" id="PF00732">
    <property type="entry name" value="GMC_oxred_N"/>
    <property type="match status" value="1"/>
</dbReference>
<feature type="domain" description="Glucose-methanol-choline oxidoreductase N-terminal" evidence="8">
    <location>
        <begin position="260"/>
        <end position="274"/>
    </location>
</feature>
<evidence type="ECO:0000256" key="3">
    <source>
        <dbReference type="ARBA" id="ARBA00022630"/>
    </source>
</evidence>
<dbReference type="InterPro" id="IPR007867">
    <property type="entry name" value="GMC_OxRtase_C"/>
</dbReference>
<accession>A0A1M7ZN91</accession>
<proteinExistence type="inferred from homology"/>
<dbReference type="PANTHER" id="PTHR11552:SF147">
    <property type="entry name" value="CHOLINE DEHYDROGENASE, MITOCHONDRIAL"/>
    <property type="match status" value="1"/>
</dbReference>
<evidence type="ECO:0000256" key="6">
    <source>
        <dbReference type="RuleBase" id="RU003968"/>
    </source>
</evidence>
<dbReference type="GO" id="GO:0050660">
    <property type="term" value="F:flavin adenine dinucleotide binding"/>
    <property type="evidence" value="ECO:0007669"/>
    <property type="project" value="InterPro"/>
</dbReference>
<feature type="domain" description="Glucose-methanol-choline oxidoreductase N-terminal" evidence="7">
    <location>
        <begin position="88"/>
        <end position="111"/>
    </location>
</feature>
<protein>
    <submittedName>
        <fullName evidence="9">Choline dehydrogenase</fullName>
    </submittedName>
</protein>
<dbReference type="Gene3D" id="3.30.560.10">
    <property type="entry name" value="Glucose Oxidase, domain 3"/>
    <property type="match status" value="1"/>
</dbReference>
<gene>
    <name evidence="9" type="ORF">SAMN02745172_03000</name>
</gene>
<comment type="cofactor">
    <cofactor evidence="1 5">
        <name>FAD</name>
        <dbReference type="ChEBI" id="CHEBI:57692"/>
    </cofactor>
</comment>
<keyword evidence="10" id="KW-1185">Reference proteome</keyword>
<dbReference type="PROSITE" id="PS00623">
    <property type="entry name" value="GMC_OXRED_1"/>
    <property type="match status" value="1"/>
</dbReference>
<evidence type="ECO:0000256" key="4">
    <source>
        <dbReference type="ARBA" id="ARBA00022827"/>
    </source>
</evidence>
<evidence type="ECO:0000256" key="2">
    <source>
        <dbReference type="ARBA" id="ARBA00010790"/>
    </source>
</evidence>
<feature type="binding site" evidence="5">
    <location>
        <position position="90"/>
    </location>
    <ligand>
        <name>FAD</name>
        <dbReference type="ChEBI" id="CHEBI:57692"/>
    </ligand>
</feature>
<dbReference type="PROSITE" id="PS00624">
    <property type="entry name" value="GMC_OXRED_2"/>
    <property type="match status" value="1"/>
</dbReference>
<evidence type="ECO:0000313" key="10">
    <source>
        <dbReference type="Proteomes" id="UP000186406"/>
    </source>
</evidence>
<comment type="similarity">
    <text evidence="2 6">Belongs to the GMC oxidoreductase family.</text>
</comment>
<dbReference type="RefSeq" id="WP_073630119.1">
    <property type="nucleotide sequence ID" value="NZ_FRXO01000006.1"/>
</dbReference>
<dbReference type="EMBL" id="FRXO01000006">
    <property type="protein sequence ID" value="SHO66341.1"/>
    <property type="molecule type" value="Genomic_DNA"/>
</dbReference>
<dbReference type="Gene3D" id="3.50.50.60">
    <property type="entry name" value="FAD/NAD(P)-binding domain"/>
    <property type="match status" value="1"/>
</dbReference>
<dbReference type="Proteomes" id="UP000186406">
    <property type="component" value="Unassembled WGS sequence"/>
</dbReference>
<organism evidence="9 10">
    <name type="scientific">Pseudoxanthobacter soli DSM 19599</name>
    <dbReference type="NCBI Taxonomy" id="1123029"/>
    <lineage>
        <taxon>Bacteria</taxon>
        <taxon>Pseudomonadati</taxon>
        <taxon>Pseudomonadota</taxon>
        <taxon>Alphaproteobacteria</taxon>
        <taxon>Hyphomicrobiales</taxon>
        <taxon>Segnochrobactraceae</taxon>
        <taxon>Pseudoxanthobacter</taxon>
    </lineage>
</organism>
<reference evidence="9 10" key="1">
    <citation type="submission" date="2016-12" db="EMBL/GenBank/DDBJ databases">
        <authorList>
            <person name="Song W.-J."/>
            <person name="Kurnit D.M."/>
        </authorList>
    </citation>
    <scope>NUCLEOTIDE SEQUENCE [LARGE SCALE GENOMIC DNA]</scope>
    <source>
        <strain evidence="9 10">DSM 19599</strain>
    </source>
</reference>
<feature type="binding site" evidence="5">
    <location>
        <position position="225"/>
    </location>
    <ligand>
        <name>FAD</name>
        <dbReference type="ChEBI" id="CHEBI:57692"/>
    </ligand>
</feature>
<dbReference type="AlphaFoldDB" id="A0A1M7ZN91"/>
<dbReference type="SUPFAM" id="SSF54373">
    <property type="entry name" value="FAD-linked reductases, C-terminal domain"/>
    <property type="match status" value="1"/>
</dbReference>
<keyword evidence="4 5" id="KW-0274">FAD</keyword>
<keyword evidence="3 6" id="KW-0285">Flavoprotein</keyword>
<dbReference type="Pfam" id="PF05199">
    <property type="entry name" value="GMC_oxred_C"/>
    <property type="match status" value="1"/>
</dbReference>
<dbReference type="GO" id="GO:0016614">
    <property type="term" value="F:oxidoreductase activity, acting on CH-OH group of donors"/>
    <property type="evidence" value="ECO:0007669"/>
    <property type="project" value="InterPro"/>
</dbReference>
<evidence type="ECO:0000259" key="8">
    <source>
        <dbReference type="PROSITE" id="PS00624"/>
    </source>
</evidence>
<dbReference type="InterPro" id="IPR000172">
    <property type="entry name" value="GMC_OxRdtase_N"/>
</dbReference>